<dbReference type="EMBL" id="JAAAHY010000660">
    <property type="protein sequence ID" value="KAF9959698.1"/>
    <property type="molecule type" value="Genomic_DNA"/>
</dbReference>
<proteinExistence type="predicted"/>
<comment type="caution">
    <text evidence="1">The sequence shown here is derived from an EMBL/GenBank/DDBJ whole genome shotgun (WGS) entry which is preliminary data.</text>
</comment>
<dbReference type="Proteomes" id="UP000738359">
    <property type="component" value="Unassembled WGS sequence"/>
</dbReference>
<name>A0A9P6J2U6_MORAP</name>
<sequence length="121" mass="12089">MVPVDLTAATEPAVVPSAPATTAAAPADAAVIQSASALTAAFAGLAVASSAPASTAASTDTPAKPALPSAIEGIIRDHGRIVRLKVDAIVNAANSGLFAEQFSIKRGRIWHLPAKLLANVK</sequence>
<organism evidence="1 2">
    <name type="scientific">Mortierella alpina</name>
    <name type="common">Oleaginous fungus</name>
    <name type="synonym">Mortierella renispora</name>
    <dbReference type="NCBI Taxonomy" id="64518"/>
    <lineage>
        <taxon>Eukaryota</taxon>
        <taxon>Fungi</taxon>
        <taxon>Fungi incertae sedis</taxon>
        <taxon>Mucoromycota</taxon>
        <taxon>Mortierellomycotina</taxon>
        <taxon>Mortierellomycetes</taxon>
        <taxon>Mortierellales</taxon>
        <taxon>Mortierellaceae</taxon>
        <taxon>Mortierella</taxon>
    </lineage>
</organism>
<accession>A0A9P6J2U6</accession>
<protein>
    <submittedName>
        <fullName evidence="1">Uncharacterized protein</fullName>
    </submittedName>
</protein>
<evidence type="ECO:0000313" key="1">
    <source>
        <dbReference type="EMBL" id="KAF9959698.1"/>
    </source>
</evidence>
<evidence type="ECO:0000313" key="2">
    <source>
        <dbReference type="Proteomes" id="UP000738359"/>
    </source>
</evidence>
<keyword evidence="2" id="KW-1185">Reference proteome</keyword>
<gene>
    <name evidence="1" type="ORF">BGZ70_008777</name>
</gene>
<dbReference type="AlphaFoldDB" id="A0A9P6J2U6"/>
<reference evidence="1" key="1">
    <citation type="journal article" date="2020" name="Fungal Divers.">
        <title>Resolving the Mortierellaceae phylogeny through synthesis of multi-gene phylogenetics and phylogenomics.</title>
        <authorList>
            <person name="Vandepol N."/>
            <person name="Liber J."/>
            <person name="Desiro A."/>
            <person name="Na H."/>
            <person name="Kennedy M."/>
            <person name="Barry K."/>
            <person name="Grigoriev I.V."/>
            <person name="Miller A.N."/>
            <person name="O'Donnell K."/>
            <person name="Stajich J.E."/>
            <person name="Bonito G."/>
        </authorList>
    </citation>
    <scope>NUCLEOTIDE SEQUENCE</scope>
    <source>
        <strain evidence="1">CK1249</strain>
    </source>
</reference>